<dbReference type="AlphaFoldDB" id="A0A0F9QQN9"/>
<organism evidence="3">
    <name type="scientific">marine sediment metagenome</name>
    <dbReference type="NCBI Taxonomy" id="412755"/>
    <lineage>
        <taxon>unclassified sequences</taxon>
        <taxon>metagenomes</taxon>
        <taxon>ecological metagenomes</taxon>
    </lineage>
</organism>
<evidence type="ECO:0000313" key="3">
    <source>
        <dbReference type="EMBL" id="KKN15481.1"/>
    </source>
</evidence>
<dbReference type="InterPro" id="IPR016152">
    <property type="entry name" value="PTrfase/Anion_transptr"/>
</dbReference>
<comment type="caution">
    <text evidence="3">The sequence shown here is derived from an EMBL/GenBank/DDBJ whole genome shotgun (WGS) entry which is preliminary data.</text>
</comment>
<reference evidence="3" key="1">
    <citation type="journal article" date="2015" name="Nature">
        <title>Complex archaea that bridge the gap between prokaryotes and eukaryotes.</title>
        <authorList>
            <person name="Spang A."/>
            <person name="Saw J.H."/>
            <person name="Jorgensen S.L."/>
            <person name="Zaremba-Niedzwiedzka K."/>
            <person name="Martijn J."/>
            <person name="Lind A.E."/>
            <person name="van Eijk R."/>
            <person name="Schleper C."/>
            <person name="Guy L."/>
            <person name="Ettema T.J."/>
        </authorList>
    </citation>
    <scope>NUCLEOTIDE SEQUENCE</scope>
</reference>
<dbReference type="Gene3D" id="1.10.287.1490">
    <property type="match status" value="1"/>
</dbReference>
<dbReference type="EMBL" id="LAZR01003708">
    <property type="protein sequence ID" value="KKN15481.1"/>
    <property type="molecule type" value="Genomic_DNA"/>
</dbReference>
<gene>
    <name evidence="3" type="ORF">LCGC14_0985600</name>
</gene>
<evidence type="ECO:0000259" key="2">
    <source>
        <dbReference type="PROSITE" id="PS51094"/>
    </source>
</evidence>
<name>A0A0F9QQN9_9ZZZZ</name>
<dbReference type="CDD" id="cd00211">
    <property type="entry name" value="PTS_IIA_fru"/>
    <property type="match status" value="1"/>
</dbReference>
<dbReference type="PROSITE" id="PS51094">
    <property type="entry name" value="PTS_EIIA_TYPE_2"/>
    <property type="match status" value="1"/>
</dbReference>
<dbReference type="Gene3D" id="3.40.930.10">
    <property type="entry name" value="Mannitol-specific EII, Chain A"/>
    <property type="match status" value="1"/>
</dbReference>
<proteinExistence type="predicted"/>
<dbReference type="PANTHER" id="PTHR47738:SF2">
    <property type="entry name" value="PTS SYSTEM FRUCTOSE-LIKE EIIA COMPONENT"/>
    <property type="match status" value="1"/>
</dbReference>
<dbReference type="SUPFAM" id="SSF55804">
    <property type="entry name" value="Phoshotransferase/anion transport protein"/>
    <property type="match status" value="1"/>
</dbReference>
<dbReference type="InterPro" id="IPR002178">
    <property type="entry name" value="PTS_EIIA_type-2_dom"/>
</dbReference>
<dbReference type="PANTHER" id="PTHR47738">
    <property type="entry name" value="PTS SYSTEM FRUCTOSE-LIKE EIIA COMPONENT-RELATED"/>
    <property type="match status" value="1"/>
</dbReference>
<protein>
    <recommendedName>
        <fullName evidence="2">PTS EIIA type-2 domain-containing protein</fullName>
    </recommendedName>
</protein>
<accession>A0A0F9QQN9</accession>
<dbReference type="InterPro" id="IPR051541">
    <property type="entry name" value="PTS_SugarTrans_NitroReg"/>
</dbReference>
<dbReference type="Pfam" id="PF00359">
    <property type="entry name" value="PTS_EIIA_2"/>
    <property type="match status" value="1"/>
</dbReference>
<sequence length="271" mass="30458">MKGSLKSSHFSDFLQPSQIIFNLKAKDKIQAIEELLDVLVKQKLVENKKLVLTRIIDRERLESTGLGHNVALPHARVDTEGEIAIAVGKSKGGISFDSIDGKKVHLIILIVWNPSLPGLFNHLFAGLAKFLRYSRFRQRVFGSKNKSELRGVLSEISLSFPQEDTIISRASLLMKLQKIEKKKKRAKKEQRIKLKEQATLIRQELDEALVDRYDRLMERYGFAVAEVDVGVCQGCNINVATGLSSAIEGSNDIYVCENCGKFMVASKNKEK</sequence>
<dbReference type="PROSITE" id="PS00372">
    <property type="entry name" value="PTS_EIIA_TYPE_2_HIS"/>
    <property type="match status" value="1"/>
</dbReference>
<evidence type="ECO:0000256" key="1">
    <source>
        <dbReference type="SAM" id="Coils"/>
    </source>
</evidence>
<feature type="domain" description="PTS EIIA type-2" evidence="2">
    <location>
        <begin position="12"/>
        <end position="156"/>
    </location>
</feature>
<keyword evidence="1" id="KW-0175">Coiled coil</keyword>
<feature type="coiled-coil region" evidence="1">
    <location>
        <begin position="169"/>
        <end position="196"/>
    </location>
</feature>